<evidence type="ECO:0000256" key="2">
    <source>
        <dbReference type="ARBA" id="ARBA00022801"/>
    </source>
</evidence>
<dbReference type="Gene3D" id="1.25.10.10">
    <property type="entry name" value="Leucine-rich Repeat Variant"/>
    <property type="match status" value="1"/>
</dbReference>
<keyword evidence="5" id="KW-1185">Reference proteome</keyword>
<dbReference type="PANTHER" id="PTHR42693">
    <property type="entry name" value="ARYLSULFATASE FAMILY MEMBER"/>
    <property type="match status" value="1"/>
</dbReference>
<comment type="caution">
    <text evidence="4">The sequence shown here is derived from an EMBL/GenBank/DDBJ whole genome shotgun (WGS) entry which is preliminary data.</text>
</comment>
<dbReference type="InterPro" id="IPR017850">
    <property type="entry name" value="Alkaline_phosphatase_core_sf"/>
</dbReference>
<keyword evidence="2" id="KW-0378">Hydrolase</keyword>
<comment type="similarity">
    <text evidence="1">Belongs to the sulfatase family.</text>
</comment>
<dbReference type="PANTHER" id="PTHR42693:SF53">
    <property type="entry name" value="ENDO-4-O-SULFATASE"/>
    <property type="match status" value="1"/>
</dbReference>
<organism evidence="4 5">
    <name type="scientific">Novipirellula rosea</name>
    <dbReference type="NCBI Taxonomy" id="1031540"/>
    <lineage>
        <taxon>Bacteria</taxon>
        <taxon>Pseudomonadati</taxon>
        <taxon>Planctomycetota</taxon>
        <taxon>Planctomycetia</taxon>
        <taxon>Pirellulales</taxon>
        <taxon>Pirellulaceae</taxon>
        <taxon>Novipirellula</taxon>
    </lineage>
</organism>
<feature type="domain" description="Sulfatase N-terminal" evidence="3">
    <location>
        <begin position="33"/>
        <end position="304"/>
    </location>
</feature>
<dbReference type="CDD" id="cd16027">
    <property type="entry name" value="SGSH"/>
    <property type="match status" value="1"/>
</dbReference>
<dbReference type="InterPro" id="IPR016024">
    <property type="entry name" value="ARM-type_fold"/>
</dbReference>
<dbReference type="InterPro" id="IPR050738">
    <property type="entry name" value="Sulfatase"/>
</dbReference>
<dbReference type="Gene3D" id="3.40.720.10">
    <property type="entry name" value="Alkaline Phosphatase, subunit A"/>
    <property type="match status" value="1"/>
</dbReference>
<evidence type="ECO:0000313" key="5">
    <source>
        <dbReference type="Proteomes" id="UP001500840"/>
    </source>
</evidence>
<dbReference type="RefSeq" id="WP_345327096.1">
    <property type="nucleotide sequence ID" value="NZ_BAABGA010000085.1"/>
</dbReference>
<evidence type="ECO:0000313" key="4">
    <source>
        <dbReference type="EMBL" id="GAA4467224.1"/>
    </source>
</evidence>
<evidence type="ECO:0000256" key="1">
    <source>
        <dbReference type="ARBA" id="ARBA00008779"/>
    </source>
</evidence>
<dbReference type="InterPro" id="IPR000917">
    <property type="entry name" value="Sulfatase_N"/>
</dbReference>
<evidence type="ECO:0000259" key="3">
    <source>
        <dbReference type="Pfam" id="PF00884"/>
    </source>
</evidence>
<dbReference type="SUPFAM" id="SSF53649">
    <property type="entry name" value="Alkaline phosphatase-like"/>
    <property type="match status" value="1"/>
</dbReference>
<sequence>MPPHTLIRGLLIGISMAAALSTTQRAEAEPTRPNILWITSEDNGPQLGCYGDTYADTPNIDALAAKSLRFQHCWSNAPVCAPARTTIISGMHATSLGGHHMRSGVRLPADVKLYPQVLREAGYYCTNHSKTDYNFANDDAGWQKGGGKSPWRSRPTEATPFMSVINFTVSHESQIRKRPHTLVHDPAKAPLPKYHPDTPEVRHDWAQYYDKLTEMDKMVGGVLKDLEADGLADSTIIFYYGDHGSGMPRSKRWPFDSGLRVPLLVHVPEQFRSLAPKNYMPGGESAQLVSFVDLAPTVISLAGVKPPANMQGVPFAGSFAGPAKPYLYGWRGRMDERIDMVRSCTDGRYVYMRHFYPERPYLKHVDYMFQTPTTRIWKQMFDEGKLNEDQAKFWQPKPVEELFDLQSDPDEVKNLAGDAAHADRVSMMRDAVHRWMIETGDMGMFPEAEMHRVVAEDQSPREFALNHPGLMTRLAETALDATDVDSDMSSEKAIELSADPEAVIRFWAVRGIGLRNATTPAAIQAVKRAMNDESPSVAIAACEAIQIIGGKAEQQAATERLLELANVETVGHFAAIEALNVIDMGAPLDAKLKQQIAALPRSLKKPPPRVGKYVGRLIDDMSVATP</sequence>
<accession>A0ABP8NH23</accession>
<name>A0ABP8NH23_9BACT</name>
<dbReference type="SUPFAM" id="SSF48371">
    <property type="entry name" value="ARM repeat"/>
    <property type="match status" value="1"/>
</dbReference>
<protein>
    <submittedName>
        <fullName evidence="4">Sulfatase</fullName>
    </submittedName>
</protein>
<proteinExistence type="inferred from homology"/>
<dbReference type="Proteomes" id="UP001500840">
    <property type="component" value="Unassembled WGS sequence"/>
</dbReference>
<dbReference type="InterPro" id="IPR011989">
    <property type="entry name" value="ARM-like"/>
</dbReference>
<reference evidence="5" key="1">
    <citation type="journal article" date="2019" name="Int. J. Syst. Evol. Microbiol.">
        <title>The Global Catalogue of Microorganisms (GCM) 10K type strain sequencing project: providing services to taxonomists for standard genome sequencing and annotation.</title>
        <authorList>
            <consortium name="The Broad Institute Genomics Platform"/>
            <consortium name="The Broad Institute Genome Sequencing Center for Infectious Disease"/>
            <person name="Wu L."/>
            <person name="Ma J."/>
        </authorList>
    </citation>
    <scope>NUCLEOTIDE SEQUENCE [LARGE SCALE GENOMIC DNA]</scope>
    <source>
        <strain evidence="5">JCM 17759</strain>
    </source>
</reference>
<dbReference type="Pfam" id="PF13646">
    <property type="entry name" value="HEAT_2"/>
    <property type="match status" value="1"/>
</dbReference>
<dbReference type="Pfam" id="PF00884">
    <property type="entry name" value="Sulfatase"/>
    <property type="match status" value="1"/>
</dbReference>
<gene>
    <name evidence="4" type="ORF">GCM10023156_56970</name>
</gene>
<dbReference type="EMBL" id="BAABGA010000085">
    <property type="protein sequence ID" value="GAA4467224.1"/>
    <property type="molecule type" value="Genomic_DNA"/>
</dbReference>